<dbReference type="eggNOG" id="ENOG502RKTV">
    <property type="taxonomic scope" value="Eukaryota"/>
</dbReference>
<evidence type="ECO:0000313" key="3">
    <source>
        <dbReference type="Proteomes" id="UP000002729"/>
    </source>
</evidence>
<dbReference type="GeneID" id="20226015"/>
<name>F0YJE5_AURAN</name>
<organism evidence="3">
    <name type="scientific">Aureococcus anophagefferens</name>
    <name type="common">Harmful bloom alga</name>
    <dbReference type="NCBI Taxonomy" id="44056"/>
    <lineage>
        <taxon>Eukaryota</taxon>
        <taxon>Sar</taxon>
        <taxon>Stramenopiles</taxon>
        <taxon>Ochrophyta</taxon>
        <taxon>Pelagophyceae</taxon>
        <taxon>Pelagomonadales</taxon>
        <taxon>Pelagomonadaceae</taxon>
        <taxon>Aureococcus</taxon>
    </lineage>
</organism>
<dbReference type="KEGG" id="aaf:AURANDRAFT_66951"/>
<keyword evidence="3" id="KW-1185">Reference proteome</keyword>
<sequence>MWVLLAALTAVSALHAPRSVVLGLNKYSHNACVAVADAHTGELLFAQEKERLTRVKNDGGAVGDLVRHALAACDVGIDDVVAVVANDHHRSVASEERAFARAAALGLSQSAAGVDVGDAVDPYNAFDATITSEMSHHLAHALGAAATGDRIGPGVVVVMDGMGEERRRFDEADFHSDADLPGFGDCVHVLNDARVDFGAVPPDARECETAYAESADGALSPLVKRWCLGVPGAFFGFGDWFAAPMDSLGAAYSHVSHVVFGDWNACGKVMGLAPWGDPATTGDATWGGRTRDSWAPYARNAAAALDGGGRPRLYAGAVDAGVSIDRSAIADLLARAAAALPDAAFVGDAAAFRAAFPPASPTNLWKFPSEPVAARACCAALAYFAQKDLEAVALAFAAHAAARVPDATRVVLCGGVGLNSVLNGLAEEEAAVRVHVPSAPGDEGCALGCAARALAVAGATKHLNTALLPYGGAAPSDDEIDDALDDFGEWLEAVDGVADGDDGALVARCAAALAANDGAAGVVFWFEGRGEFGPRALGHRSIVAPATRYDVVDGINDVVKGREDFRPLAPAVLEEEASKWFAGKGGDAPTPYMSRVWTLARDRAELVPACAHVDDTARPQTVASTEPRLARYRALIAAVFALTGVPFVLNTSFNTKPAEPVAESPRGAVSSFLAANARAAASPTRRLDLLLATPGKLRRARRCPVDEAAGSFPGAAASFPARKHARYALTTTVERGDDGEPRETSTLRVLDLDEPLEDAARTRRGDVELLDALDAAIYERCDGELSAAELAADLVADLDEDESDPVSEADVYLRLARLWRLTLVKSLHDIKHAFRAFPPGRMRENYDVVSASDHEWCTLTRSNWACVGDAYAAVLKRTQPYRPWRFQLANLPQSARIFADGNSYLAERMTTLLCGCHSTDVFKLDGNNMNSYLAQSAKNNATLLLFAAAASEAFVGNLSPIKLGRYRAAFPRAALIDFPENAVGVKGCSAEEGLCTGSAARLRRVWAGSILVAAVCAAQVALHARVAPPAPAPQPQPKPPRGAARQAARVWGPVKPLLPANESAAAFAHLYGGHALAGFRPARLRRGGVPSDFVERPGPDALAAVASRLPPLGADSPVARALDVGRAARRGCGVVMTVMNPPPRDLVQWETARKFLVDASATTRALKRLGRVACPGGGGAAAFALYTHPDLEFERLLTPSQGKVFDVAERVAVRADDVDAAAVRAGFDADLGGTLSGLYQILAPRRRPFDFVARRETFSSQAWASTPFDHTLFLDADVKACSSGALAAVLARVARGAATVALRGALRPFDRAGSNGRAGYRLLPAFRAPGAAALLADGDANASSSDAALEARCGDATGSPWAPRFECRPEPNTGVVAARAGPALDALLTDAYDAHRRKILAAAAAPSLVSSGGGTQYAFREALWAHPTLAVDVLGKEICRAWNCDKLRCGGGSPCLVVHDRKALQGGRCATFGWDPGQGRRSRGAF</sequence>
<dbReference type="InterPro" id="IPR051338">
    <property type="entry name" value="NodU/CmcH_Carbamoyltrnsfr"/>
</dbReference>
<dbReference type="Gene3D" id="3.90.870.20">
    <property type="entry name" value="Carbamoyltransferase, C-terminal domain"/>
    <property type="match status" value="1"/>
</dbReference>
<proteinExistence type="predicted"/>
<dbReference type="PANTHER" id="PTHR34847:SF1">
    <property type="entry name" value="NODULATION PROTEIN U"/>
    <property type="match status" value="1"/>
</dbReference>
<gene>
    <name evidence="2" type="ORF">AURANDRAFT_66951</name>
</gene>
<evidence type="ECO:0000313" key="2">
    <source>
        <dbReference type="EMBL" id="EGB04798.1"/>
    </source>
</evidence>
<dbReference type="InterPro" id="IPR038152">
    <property type="entry name" value="Carbam_trans_C_sf"/>
</dbReference>
<dbReference type="InterPro" id="IPR031730">
    <property type="entry name" value="Carbam_trans_C"/>
</dbReference>
<dbReference type="OrthoDB" id="414294at2759"/>
<accession>F0YJE5</accession>
<protein>
    <recommendedName>
        <fullName evidence="1">Carbamoyltransferase C-terminal domain-containing protein</fullName>
    </recommendedName>
</protein>
<feature type="domain" description="Carbamoyltransferase C-terminal" evidence="1">
    <location>
        <begin position="521"/>
        <end position="677"/>
    </location>
</feature>
<dbReference type="InParanoid" id="F0YJE5"/>
<evidence type="ECO:0000259" key="1">
    <source>
        <dbReference type="Pfam" id="PF16861"/>
    </source>
</evidence>
<dbReference type="Gene3D" id="3.30.420.40">
    <property type="match status" value="1"/>
</dbReference>
<dbReference type="Pfam" id="PF16861">
    <property type="entry name" value="Carbam_trans_C"/>
    <property type="match status" value="1"/>
</dbReference>
<reference evidence="2 3" key="1">
    <citation type="journal article" date="2011" name="Proc. Natl. Acad. Sci. U.S.A.">
        <title>Niche of harmful alga Aureococcus anophagefferens revealed through ecogenomics.</title>
        <authorList>
            <person name="Gobler C.J."/>
            <person name="Berry D.L."/>
            <person name="Dyhrman S.T."/>
            <person name="Wilhelm S.W."/>
            <person name="Salamov A."/>
            <person name="Lobanov A.V."/>
            <person name="Zhang Y."/>
            <person name="Collier J.L."/>
            <person name="Wurch L.L."/>
            <person name="Kustka A.B."/>
            <person name="Dill B.D."/>
            <person name="Shah M."/>
            <person name="VerBerkmoes N.C."/>
            <person name="Kuo A."/>
            <person name="Terry A."/>
            <person name="Pangilinan J."/>
            <person name="Lindquist E.A."/>
            <person name="Lucas S."/>
            <person name="Paulsen I.T."/>
            <person name="Hattenrath-Lehmann T.K."/>
            <person name="Talmage S.C."/>
            <person name="Walker E.A."/>
            <person name="Koch F."/>
            <person name="Burson A.M."/>
            <person name="Marcoval M.A."/>
            <person name="Tang Y.Z."/>
            <person name="Lecleir G.R."/>
            <person name="Coyne K.J."/>
            <person name="Berg G.M."/>
            <person name="Bertrand E.M."/>
            <person name="Saito M.A."/>
            <person name="Gladyshev V.N."/>
            <person name="Grigoriev I.V."/>
        </authorList>
    </citation>
    <scope>NUCLEOTIDE SEQUENCE [LARGE SCALE GENOMIC DNA]</scope>
    <source>
        <strain evidence="3">CCMP 1984</strain>
    </source>
</reference>
<dbReference type="Proteomes" id="UP000002729">
    <property type="component" value="Unassembled WGS sequence"/>
</dbReference>
<dbReference type="EMBL" id="GL833147">
    <property type="protein sequence ID" value="EGB04798.1"/>
    <property type="molecule type" value="Genomic_DNA"/>
</dbReference>
<dbReference type="PANTHER" id="PTHR34847">
    <property type="entry name" value="NODULATION PROTEIN U"/>
    <property type="match status" value="1"/>
</dbReference>
<dbReference type="RefSeq" id="XP_009040534.1">
    <property type="nucleotide sequence ID" value="XM_009042286.1"/>
</dbReference>